<gene>
    <name evidence="10 13" type="primary">glmS</name>
    <name evidence="13" type="ORF">HUE58_04505</name>
</gene>
<dbReference type="GO" id="GO:0006487">
    <property type="term" value="P:protein N-linked glycosylation"/>
    <property type="evidence" value="ECO:0007669"/>
    <property type="project" value="TreeGrafter"/>
</dbReference>
<dbReference type="GO" id="GO:0046349">
    <property type="term" value="P:amino sugar biosynthetic process"/>
    <property type="evidence" value="ECO:0007669"/>
    <property type="project" value="UniProtKB-ARBA"/>
</dbReference>
<dbReference type="FunFam" id="3.60.20.10:FF:000006">
    <property type="entry name" value="Glutamine--fructose-6-phosphate aminotransferase [isomerizing]"/>
    <property type="match status" value="1"/>
</dbReference>
<dbReference type="NCBIfam" id="TIGR01135">
    <property type="entry name" value="glmS"/>
    <property type="match status" value="1"/>
</dbReference>
<dbReference type="Pfam" id="PF01380">
    <property type="entry name" value="SIS"/>
    <property type="match status" value="2"/>
</dbReference>
<feature type="active site" description="For Fru-6P isomerization activity" evidence="10">
    <location>
        <position position="610"/>
    </location>
</feature>
<dbReference type="GO" id="GO:0005829">
    <property type="term" value="C:cytosol"/>
    <property type="evidence" value="ECO:0007669"/>
    <property type="project" value="TreeGrafter"/>
</dbReference>
<evidence type="ECO:0000256" key="2">
    <source>
        <dbReference type="ARBA" id="ARBA00004496"/>
    </source>
</evidence>
<dbReference type="InterPro" id="IPR035466">
    <property type="entry name" value="GlmS/AgaS_SIS"/>
</dbReference>
<feature type="active site" description="Nucleophile; for GATase activity" evidence="10">
    <location>
        <position position="2"/>
    </location>
</feature>
<evidence type="ECO:0000256" key="6">
    <source>
        <dbReference type="ARBA" id="ARBA00022576"/>
    </source>
</evidence>
<dbReference type="Pfam" id="PF13522">
    <property type="entry name" value="GATase_6"/>
    <property type="match status" value="1"/>
</dbReference>
<dbReference type="EC" id="2.6.1.16" evidence="3 10"/>
<dbReference type="FunFam" id="3.40.50.10490:FF:000002">
    <property type="entry name" value="Glutamine--fructose-6-phosphate aminotransferase [isomerizing]"/>
    <property type="match status" value="1"/>
</dbReference>
<dbReference type="SUPFAM" id="SSF56235">
    <property type="entry name" value="N-terminal nucleophile aminohydrolases (Ntn hydrolases)"/>
    <property type="match status" value="1"/>
</dbReference>
<comment type="catalytic activity">
    <reaction evidence="1 10">
        <text>D-fructose 6-phosphate + L-glutamine = D-glucosamine 6-phosphate + L-glutamate</text>
        <dbReference type="Rhea" id="RHEA:13237"/>
        <dbReference type="ChEBI" id="CHEBI:29985"/>
        <dbReference type="ChEBI" id="CHEBI:58359"/>
        <dbReference type="ChEBI" id="CHEBI:58725"/>
        <dbReference type="ChEBI" id="CHEBI:61527"/>
        <dbReference type="EC" id="2.6.1.16"/>
    </reaction>
</comment>
<dbReference type="PROSITE" id="PS51464">
    <property type="entry name" value="SIS"/>
    <property type="match status" value="2"/>
</dbReference>
<dbReference type="EMBL" id="CP054490">
    <property type="protein sequence ID" value="QKQ24392.1"/>
    <property type="molecule type" value="Genomic_DNA"/>
</dbReference>
<feature type="domain" description="SIS" evidence="12">
    <location>
        <begin position="288"/>
        <end position="430"/>
    </location>
</feature>
<dbReference type="InterPro" id="IPR017932">
    <property type="entry name" value="GATase_2_dom"/>
</dbReference>
<reference evidence="13 14" key="1">
    <citation type="submission" date="2020-05" db="EMBL/GenBank/DDBJ databases">
        <title>Horizontal transmission and recombination maintain forever young bacterial symbiont genomes.</title>
        <authorList>
            <person name="Russell S.L."/>
            <person name="Pepper-Tunick E."/>
            <person name="Svedberg J."/>
            <person name="Byrne A."/>
            <person name="Ruelas Castillo J."/>
            <person name="Vollmers C."/>
            <person name="Beinart R.A."/>
            <person name="Corbett-Detig R."/>
        </authorList>
    </citation>
    <scope>NUCLEOTIDE SEQUENCE [LARGE SCALE GENOMIC DNA]</scope>
    <source>
        <strain evidence="13">JDF_Ridge</strain>
    </source>
</reference>
<evidence type="ECO:0000256" key="5">
    <source>
        <dbReference type="ARBA" id="ARBA00022490"/>
    </source>
</evidence>
<keyword evidence="9" id="KW-0315">Glutamine amidotransferase</keyword>
<comment type="subcellular location">
    <subcellularLocation>
        <location evidence="2 10">Cytoplasm</location>
    </subcellularLocation>
</comment>
<evidence type="ECO:0000256" key="4">
    <source>
        <dbReference type="ARBA" id="ARBA00016090"/>
    </source>
</evidence>
<keyword evidence="8" id="KW-0677">Repeat</keyword>
<keyword evidence="6 10" id="KW-0032">Aminotransferase</keyword>
<feature type="initiator methionine" description="Removed" evidence="10">
    <location>
        <position position="1"/>
    </location>
</feature>
<evidence type="ECO:0000259" key="12">
    <source>
        <dbReference type="PROSITE" id="PS51464"/>
    </source>
</evidence>
<feature type="domain" description="SIS" evidence="12">
    <location>
        <begin position="463"/>
        <end position="605"/>
    </location>
</feature>
<dbReference type="InterPro" id="IPR047084">
    <property type="entry name" value="GFAT_N"/>
</dbReference>
<evidence type="ECO:0000256" key="7">
    <source>
        <dbReference type="ARBA" id="ARBA00022679"/>
    </source>
</evidence>
<evidence type="ECO:0000256" key="3">
    <source>
        <dbReference type="ARBA" id="ARBA00012916"/>
    </source>
</evidence>
<keyword evidence="7 10" id="KW-0808">Transferase</keyword>
<dbReference type="Gene3D" id="3.40.50.10490">
    <property type="entry name" value="Glucose-6-phosphate isomerase like protein, domain 1"/>
    <property type="match status" value="2"/>
</dbReference>
<protein>
    <recommendedName>
        <fullName evidence="4 10">Glutamine--fructose-6-phosphate aminotransferase [isomerizing]</fullName>
        <ecNumber evidence="3 10">2.6.1.16</ecNumber>
    </recommendedName>
    <alternativeName>
        <fullName evidence="10">D-fructose-6-phosphate amidotransferase</fullName>
    </alternativeName>
    <alternativeName>
        <fullName evidence="10">GFAT</fullName>
    </alternativeName>
    <alternativeName>
        <fullName evidence="10">Glucosamine-6-phosphate synthase</fullName>
    </alternativeName>
    <alternativeName>
        <fullName evidence="10">Hexosephosphate aminotransferase</fullName>
    </alternativeName>
    <alternativeName>
        <fullName evidence="10">L-glutamine--D-fructose-6-phosphate amidotransferase</fullName>
    </alternativeName>
</protein>
<dbReference type="Gene3D" id="3.60.20.10">
    <property type="entry name" value="Glutamine Phosphoribosylpyrophosphate, subunit 1, domain 1"/>
    <property type="match status" value="1"/>
</dbReference>
<proteinExistence type="inferred from homology"/>
<evidence type="ECO:0000313" key="14">
    <source>
        <dbReference type="Proteomes" id="UP000509429"/>
    </source>
</evidence>
<evidence type="ECO:0000256" key="10">
    <source>
        <dbReference type="HAMAP-Rule" id="MF_00164"/>
    </source>
</evidence>
<dbReference type="PANTHER" id="PTHR10937:SF0">
    <property type="entry name" value="GLUTAMINE--FRUCTOSE-6-PHOSPHATE TRANSAMINASE (ISOMERIZING)"/>
    <property type="match status" value="1"/>
</dbReference>
<name>A0A6N0HPS6_9GAMM</name>
<evidence type="ECO:0000256" key="9">
    <source>
        <dbReference type="ARBA" id="ARBA00022962"/>
    </source>
</evidence>
<dbReference type="GO" id="GO:0005975">
    <property type="term" value="P:carbohydrate metabolic process"/>
    <property type="evidence" value="ECO:0007669"/>
    <property type="project" value="UniProtKB-UniRule"/>
</dbReference>
<dbReference type="InterPro" id="IPR029055">
    <property type="entry name" value="Ntn_hydrolases_N"/>
</dbReference>
<evidence type="ECO:0000259" key="11">
    <source>
        <dbReference type="PROSITE" id="PS51278"/>
    </source>
</evidence>
<dbReference type="AlphaFoldDB" id="A0A6N0HPS6"/>
<dbReference type="InterPro" id="IPR005855">
    <property type="entry name" value="GFAT"/>
</dbReference>
<dbReference type="NCBIfam" id="NF001484">
    <property type="entry name" value="PRK00331.1"/>
    <property type="match status" value="1"/>
</dbReference>
<dbReference type="RefSeq" id="WP_174605829.1">
    <property type="nucleotide sequence ID" value="NZ_CP054490.1"/>
</dbReference>
<dbReference type="SUPFAM" id="SSF53697">
    <property type="entry name" value="SIS domain"/>
    <property type="match status" value="1"/>
</dbReference>
<dbReference type="CDD" id="cd05008">
    <property type="entry name" value="SIS_GlmS_GlmD_1"/>
    <property type="match status" value="1"/>
</dbReference>
<dbReference type="GO" id="GO:0006002">
    <property type="term" value="P:fructose 6-phosphate metabolic process"/>
    <property type="evidence" value="ECO:0007669"/>
    <property type="project" value="TreeGrafter"/>
</dbReference>
<dbReference type="FunFam" id="3.40.50.10490:FF:000001">
    <property type="entry name" value="Glutamine--fructose-6-phosphate aminotransferase [isomerizing]"/>
    <property type="match status" value="1"/>
</dbReference>
<dbReference type="PANTHER" id="PTHR10937">
    <property type="entry name" value="GLUCOSAMINE--FRUCTOSE-6-PHOSPHATE AMINOTRANSFERASE, ISOMERIZING"/>
    <property type="match status" value="1"/>
</dbReference>
<evidence type="ECO:0000313" key="13">
    <source>
        <dbReference type="EMBL" id="QKQ24392.1"/>
    </source>
</evidence>
<evidence type="ECO:0000256" key="1">
    <source>
        <dbReference type="ARBA" id="ARBA00001031"/>
    </source>
</evidence>
<keyword evidence="5 10" id="KW-0963">Cytoplasm</keyword>
<dbReference type="KEGG" id="reo:HUE58_04505"/>
<dbReference type="CDD" id="cd05009">
    <property type="entry name" value="SIS_GlmS_GlmD_2"/>
    <property type="match status" value="1"/>
</dbReference>
<feature type="domain" description="Glutamine amidotransferase type-2" evidence="11">
    <location>
        <begin position="2"/>
        <end position="221"/>
    </location>
</feature>
<dbReference type="Proteomes" id="UP000509429">
    <property type="component" value="Chromosome"/>
</dbReference>
<keyword evidence="14" id="KW-1185">Reference proteome</keyword>
<dbReference type="InterPro" id="IPR001347">
    <property type="entry name" value="SIS_dom"/>
</dbReference>
<comment type="function">
    <text evidence="10">Catalyzes the first step in hexosamine metabolism, converting fructose-6P into glucosamine-6P using glutamine as a nitrogen source.</text>
</comment>
<sequence>MCGIIGGICKGNITPILLSGLKRLEYRGYDSAGIVVLSNDNKLSRARAVGKVVNLETDIQKQSPKIQGGAGIAHTRWATHGEPSTQNAHPHICFDTVSVVHNGIIENFLKLKQEQKAQGYAFTSDTDTEVIVHSIHQALKTSKNLLQATQKAVQTFEGAYGLGVISSEYPGHIVVARSGSPLIIGISDESNFIASDQVALLDITKKFIFLEEGDIADITLNSITIYNKDGKQVNRAIKTSNLNSKQIDLGDYKHYMQKEIFEQPQAIRDTLESRITKDAVLLSAFGNCAENIFTNTKHIQIIACGTSYNAGLVAKYWLEDIAKMPTNIEVASEYRYRNPIVLDNTLLITISQSGETADTLEALRSVKKHHKNTHTLTICNCAESSLTRESELTLLTHAGPEISVASTKAFTTQLVSLALLSVAIGKCHKQVDKQQEASIVDGLNRLSGLIKKTLEQESQIIELAQSFKDKFNAIFLGRGTMHAIAMEGALKFKEISYIHSEAFPAGELKHGPIALIDKDTPVIAIAPNDQLLDKLKSNLQEVKSRGSQMIVFEDEMSNVPPMQNMTVMSITHNLGRITAPIIFTIPLQLLSYHVALIKGTDVDKPRNLAKSVTVE</sequence>
<dbReference type="CDD" id="cd00714">
    <property type="entry name" value="GFAT"/>
    <property type="match status" value="1"/>
</dbReference>
<dbReference type="GO" id="GO:0004360">
    <property type="term" value="F:glutamine-fructose-6-phosphate transaminase (isomerizing) activity"/>
    <property type="evidence" value="ECO:0007669"/>
    <property type="project" value="UniProtKB-UniRule"/>
</dbReference>
<dbReference type="GO" id="GO:0006047">
    <property type="term" value="P:UDP-N-acetylglucosamine metabolic process"/>
    <property type="evidence" value="ECO:0007669"/>
    <property type="project" value="TreeGrafter"/>
</dbReference>
<dbReference type="GO" id="GO:0097367">
    <property type="term" value="F:carbohydrate derivative binding"/>
    <property type="evidence" value="ECO:0007669"/>
    <property type="project" value="InterPro"/>
</dbReference>
<evidence type="ECO:0000256" key="8">
    <source>
        <dbReference type="ARBA" id="ARBA00022737"/>
    </source>
</evidence>
<organism evidence="13 14">
    <name type="scientific">Candidatus Ruthia endofausta</name>
    <dbReference type="NCBI Taxonomy" id="2738852"/>
    <lineage>
        <taxon>Bacteria</taxon>
        <taxon>Pseudomonadati</taxon>
        <taxon>Pseudomonadota</taxon>
        <taxon>Gammaproteobacteria</taxon>
        <taxon>Candidatus Pseudothioglobaceae</taxon>
        <taxon>Candidatus Ruthturnera</taxon>
    </lineage>
</organism>
<dbReference type="InterPro" id="IPR035490">
    <property type="entry name" value="GlmS/FrlB_SIS"/>
</dbReference>
<dbReference type="HAMAP" id="MF_00164">
    <property type="entry name" value="GlmS"/>
    <property type="match status" value="1"/>
</dbReference>
<dbReference type="PROSITE" id="PS51278">
    <property type="entry name" value="GATASE_TYPE_2"/>
    <property type="match status" value="1"/>
</dbReference>
<accession>A0A6N0HPS6</accession>
<dbReference type="InterPro" id="IPR046348">
    <property type="entry name" value="SIS_dom_sf"/>
</dbReference>
<comment type="subunit">
    <text evidence="10">Homodimer.</text>
</comment>